<dbReference type="EMBL" id="AWWV01013259">
    <property type="protein sequence ID" value="OMO62352.1"/>
    <property type="molecule type" value="Genomic_DNA"/>
</dbReference>
<keyword evidence="2" id="KW-0611">Plant defense</keyword>
<evidence type="ECO:0000313" key="8">
    <source>
        <dbReference type="Proteomes" id="UP000188268"/>
    </source>
</evidence>
<dbReference type="Pfam" id="PF23559">
    <property type="entry name" value="WHD_DRP"/>
    <property type="match status" value="1"/>
</dbReference>
<dbReference type="InterPro" id="IPR032675">
    <property type="entry name" value="LRR_dom_sf"/>
</dbReference>
<feature type="compositionally biased region" description="Polar residues" evidence="3">
    <location>
        <begin position="128"/>
        <end position="143"/>
    </location>
</feature>
<sequence>MAFETTHILLTKLNFIRSDEINYPGLKSQVMNKFIEELQNLKKILESEDNYQGSNEAISAEWNELLDNMYSLEDEIETLFGRKMLPLHSRKVQRKRHISTHFLNEMFSSNKIEHLTERVSDYCKKIQPSPSNESGVVQHQVTDSKNKQVPPAELIPPTKSSTGSEDLQFSDDKEAITPNAALIVMTDLVKKLNQQVLSRLTLQYLILTVDGAYLGKVILLWAVYNAADIKSHFPCRAWVRVSEELGQREVLLAILKQVTSGQVQDEDRLPLRSPQRSLHDFLVSKRYLIVLYGVRKAEFWDNIKAAFPCSLNGSRVITVIHGEYLTRQINRWIIGKGRSYPSNLTELKEQLLVGCPYLEEEDGITGVKAAIEKLTQSILNPHILKFLISIKGMVGSGKTTLLWPMYNAIDVKQHFHCRAWVDVQQDFQEKDMLTSIFEQVASLKLKEPTVESLRVRLRNFLARKRYLVVLYNVWTSKIWDNLELSLPNLFNGSRVIFTLSEGEVNEAQKIYPSLSKTIPVEMLPEIQYTSDQKGEEHCDMLSDVKDEEASIVGLDDKVKKLAELTLNSYKLHFLISVLGVAGSGKTTLVRTIYNSVASKRHFKCRAWVSVPMKLDEFSERQLLIDLLEQLRNAKQKESSAIEQLRERLHLFLTWKRYLIVLDDVPTPDAWERLRLVFPNLSNGSRVIITTRNAYLAYHINPETVVLQLRHLTDSESWALFLKKVATVKKKQIAINDLQLKGKILQRCQGLPLHIVLLGGLLSMRDTCDEWLSVINRSIHKLDKKMVVRAEDQMKSSDKSASSGTKQGNKKRVTIMEHQAEDKEDLTTQSASSATKKKEQVKMSSMTTYGQHQSNSDQLTFSTDMPFSDIMALAYQDLAPPLKCCLLYLGLFPKSYEIPIRRLYQLWLAEGFAIPADPMRTNPEKLLEEYFEELTRRNMIEITKLKLDGSPKTCRVTNTIYDTLFLGTEKVGFFHISSSSGTRGSPWFSIRRLSENYISSLQSKDIENRVRHLRSYISFYGKRGDAPTYGVKELLSKVVEEGFGMLVVLDLEGVYRPVLSDTVGKLPYLRYLGLRRTLLDDFPQSVGELSHLETLDIKHTFITTLPSTIWKAKKLQHVYMSDIDVDMSTLKPSTYGSLNNLKVLWGLVIRKESLTRNRLKVLLGLRRLKLTCHDASNNEGICTWISQMDKLQSLKLRLINKFNQPLDLGVEDMRKWTQSSLSQLYLLGKLPKKIAIGDLPENLEILTLSMSNLSEDPMETLGKLKQLKVLRLYAQSFLGVNMTCSSGGFPQLRVLKLWMLYKLNCWTVEEGAMPMLKELEIRCCENLEKLNGLEKLTALKELTLTNMKENFVERVKRSMDTNVAIMTNFGFLLHG</sequence>
<dbReference type="PRINTS" id="PR00364">
    <property type="entry name" value="DISEASERSIST"/>
</dbReference>
<dbReference type="Gramene" id="OMO62352">
    <property type="protein sequence ID" value="OMO62352"/>
    <property type="gene ID" value="CCACVL1_22878"/>
</dbReference>
<dbReference type="Gene3D" id="1.10.8.430">
    <property type="entry name" value="Helical domain of apoptotic protease-activating factors"/>
    <property type="match status" value="1"/>
</dbReference>
<evidence type="ECO:0000259" key="6">
    <source>
        <dbReference type="Pfam" id="PF23598"/>
    </source>
</evidence>
<comment type="caution">
    <text evidence="7">The sequence shown here is derived from an EMBL/GenBank/DDBJ whole genome shotgun (WGS) entry which is preliminary data.</text>
</comment>
<feature type="region of interest" description="Disordered" evidence="3">
    <location>
        <begin position="789"/>
        <end position="856"/>
    </location>
</feature>
<keyword evidence="8" id="KW-1185">Reference proteome</keyword>
<dbReference type="PANTHER" id="PTHR23155">
    <property type="entry name" value="DISEASE RESISTANCE PROTEIN RP"/>
    <property type="match status" value="1"/>
</dbReference>
<dbReference type="OMA" id="FLAYHIN"/>
<evidence type="ECO:0000256" key="1">
    <source>
        <dbReference type="ARBA" id="ARBA00022737"/>
    </source>
</evidence>
<accession>A0A1R3GWA1</accession>
<dbReference type="Gene3D" id="1.10.10.10">
    <property type="entry name" value="Winged helix-like DNA-binding domain superfamily/Winged helix DNA-binding domain"/>
    <property type="match status" value="1"/>
</dbReference>
<dbReference type="Gene3D" id="3.40.50.300">
    <property type="entry name" value="P-loop containing nucleotide triphosphate hydrolases"/>
    <property type="match status" value="3"/>
</dbReference>
<dbReference type="SUPFAM" id="SSF52058">
    <property type="entry name" value="L domain-like"/>
    <property type="match status" value="1"/>
</dbReference>
<proteinExistence type="predicted"/>
<evidence type="ECO:0000256" key="3">
    <source>
        <dbReference type="SAM" id="MobiDB-lite"/>
    </source>
</evidence>
<dbReference type="InterPro" id="IPR042197">
    <property type="entry name" value="Apaf_helical"/>
</dbReference>
<name>A0A1R3GWA1_COCAP</name>
<feature type="domain" description="Disease resistance R13L4/SHOC-2-like LRR" evidence="6">
    <location>
        <begin position="1041"/>
        <end position="1355"/>
    </location>
</feature>
<dbReference type="SUPFAM" id="SSF52540">
    <property type="entry name" value="P-loop containing nucleoside triphosphate hydrolases"/>
    <property type="match status" value="3"/>
</dbReference>
<dbReference type="InterPro" id="IPR044974">
    <property type="entry name" value="Disease_R_plants"/>
</dbReference>
<organism evidence="7 8">
    <name type="scientific">Corchorus capsularis</name>
    <name type="common">Jute</name>
    <dbReference type="NCBI Taxonomy" id="210143"/>
    <lineage>
        <taxon>Eukaryota</taxon>
        <taxon>Viridiplantae</taxon>
        <taxon>Streptophyta</taxon>
        <taxon>Embryophyta</taxon>
        <taxon>Tracheophyta</taxon>
        <taxon>Spermatophyta</taxon>
        <taxon>Magnoliopsida</taxon>
        <taxon>eudicotyledons</taxon>
        <taxon>Gunneridae</taxon>
        <taxon>Pentapetalae</taxon>
        <taxon>rosids</taxon>
        <taxon>malvids</taxon>
        <taxon>Malvales</taxon>
        <taxon>Malvaceae</taxon>
        <taxon>Grewioideae</taxon>
        <taxon>Apeibeae</taxon>
        <taxon>Corchorus</taxon>
    </lineage>
</organism>
<dbReference type="InterPro" id="IPR027417">
    <property type="entry name" value="P-loop_NTPase"/>
</dbReference>
<evidence type="ECO:0000313" key="7">
    <source>
        <dbReference type="EMBL" id="OMO62352.1"/>
    </source>
</evidence>
<dbReference type="GO" id="GO:0098542">
    <property type="term" value="P:defense response to other organism"/>
    <property type="evidence" value="ECO:0007669"/>
    <property type="project" value="TreeGrafter"/>
</dbReference>
<dbReference type="InterPro" id="IPR058922">
    <property type="entry name" value="WHD_DRP"/>
</dbReference>
<gene>
    <name evidence="7" type="ORF">CCACVL1_22878</name>
</gene>
<evidence type="ECO:0000259" key="5">
    <source>
        <dbReference type="Pfam" id="PF23559"/>
    </source>
</evidence>
<dbReference type="OrthoDB" id="611536at2759"/>
<dbReference type="InterPro" id="IPR055414">
    <property type="entry name" value="LRR_R13L4/SHOC2-like"/>
</dbReference>
<keyword evidence="1" id="KW-0677">Repeat</keyword>
<dbReference type="Gene3D" id="3.80.10.10">
    <property type="entry name" value="Ribonuclease Inhibitor"/>
    <property type="match status" value="2"/>
</dbReference>
<evidence type="ECO:0000259" key="4">
    <source>
        <dbReference type="Pfam" id="PF00931"/>
    </source>
</evidence>
<feature type="domain" description="NB-ARC" evidence="4">
    <location>
        <begin position="369"/>
        <end position="508"/>
    </location>
</feature>
<dbReference type="GO" id="GO:0043531">
    <property type="term" value="F:ADP binding"/>
    <property type="evidence" value="ECO:0007669"/>
    <property type="project" value="InterPro"/>
</dbReference>
<reference evidence="7 8" key="1">
    <citation type="submission" date="2013-09" db="EMBL/GenBank/DDBJ databases">
        <title>Corchorus capsularis genome sequencing.</title>
        <authorList>
            <person name="Alam M."/>
            <person name="Haque M.S."/>
            <person name="Islam M.S."/>
            <person name="Emdad E.M."/>
            <person name="Islam M.M."/>
            <person name="Ahmed B."/>
            <person name="Halim A."/>
            <person name="Hossen Q.M.M."/>
            <person name="Hossain M.Z."/>
            <person name="Ahmed R."/>
            <person name="Khan M.M."/>
            <person name="Islam R."/>
            <person name="Rashid M.M."/>
            <person name="Khan S.A."/>
            <person name="Rahman M.S."/>
            <person name="Alam M."/>
        </authorList>
    </citation>
    <scope>NUCLEOTIDE SEQUENCE [LARGE SCALE GENOMIC DNA]</scope>
    <source>
        <strain evidence="8">cv. CVL-1</strain>
        <tissue evidence="7">Whole seedling</tissue>
    </source>
</reference>
<feature type="domain" description="NB-ARC" evidence="4">
    <location>
        <begin position="556"/>
        <end position="726"/>
    </location>
</feature>
<dbReference type="InterPro" id="IPR036388">
    <property type="entry name" value="WH-like_DNA-bd_sf"/>
</dbReference>
<feature type="compositionally biased region" description="Polar residues" evidence="3">
    <location>
        <begin position="841"/>
        <end position="856"/>
    </location>
</feature>
<dbReference type="Pfam" id="PF23598">
    <property type="entry name" value="LRR_14"/>
    <property type="match status" value="1"/>
</dbReference>
<protein>
    <submittedName>
        <fullName evidence="7">Disease resistance protein</fullName>
    </submittedName>
</protein>
<dbReference type="Pfam" id="PF00931">
    <property type="entry name" value="NB-ARC"/>
    <property type="match status" value="3"/>
</dbReference>
<feature type="region of interest" description="Disordered" evidence="3">
    <location>
        <begin position="128"/>
        <end position="166"/>
    </location>
</feature>
<evidence type="ECO:0000256" key="2">
    <source>
        <dbReference type="ARBA" id="ARBA00022821"/>
    </source>
</evidence>
<dbReference type="Proteomes" id="UP000188268">
    <property type="component" value="Unassembled WGS sequence"/>
</dbReference>
<feature type="domain" description="NB-ARC" evidence="4">
    <location>
        <begin position="189"/>
        <end position="317"/>
    </location>
</feature>
<dbReference type="InterPro" id="IPR002182">
    <property type="entry name" value="NB-ARC"/>
</dbReference>
<dbReference type="PANTHER" id="PTHR23155:SF955">
    <property type="entry name" value="AAA+ ATPASE DOMAIN-CONTAINING PROTEIN"/>
    <property type="match status" value="1"/>
</dbReference>
<feature type="domain" description="Disease resistance protein winged helix" evidence="5">
    <location>
        <begin position="890"/>
        <end position="961"/>
    </location>
</feature>